<organism evidence="7 8">
    <name type="scientific">Victivallis vadensis</name>
    <dbReference type="NCBI Taxonomy" id="172901"/>
    <lineage>
        <taxon>Bacteria</taxon>
        <taxon>Pseudomonadati</taxon>
        <taxon>Lentisphaerota</taxon>
        <taxon>Lentisphaeria</taxon>
        <taxon>Victivallales</taxon>
        <taxon>Victivallaceae</taxon>
        <taxon>Victivallis</taxon>
    </lineage>
</organism>
<dbReference type="OrthoDB" id="7170131at2"/>
<keyword evidence="2" id="KW-0805">Transcription regulation</keyword>
<dbReference type="PANTHER" id="PTHR30146">
    <property type="entry name" value="LACI-RELATED TRANSCRIPTIONAL REPRESSOR"/>
    <property type="match status" value="1"/>
</dbReference>
<dbReference type="CDD" id="cd01392">
    <property type="entry name" value="HTH_LacI"/>
    <property type="match status" value="1"/>
</dbReference>
<keyword evidence="8" id="KW-1185">Reference proteome</keyword>
<dbReference type="Pfam" id="PF00356">
    <property type="entry name" value="LacI"/>
    <property type="match status" value="1"/>
</dbReference>
<evidence type="ECO:0000256" key="3">
    <source>
        <dbReference type="ARBA" id="ARBA00023125"/>
    </source>
</evidence>
<keyword evidence="4" id="KW-0804">Transcription</keyword>
<protein>
    <submittedName>
        <fullName evidence="7">DNA-binding LacI/PurR family transcriptional regulator</fullName>
    </submittedName>
    <submittedName>
        <fullName evidence="6">LacI family transcriptional regulator</fullName>
    </submittedName>
</protein>
<dbReference type="InterPro" id="IPR000843">
    <property type="entry name" value="HTH_LacI"/>
</dbReference>
<dbReference type="SMART" id="SM00354">
    <property type="entry name" value="HTH_LACI"/>
    <property type="match status" value="1"/>
</dbReference>
<reference evidence="6 9" key="2">
    <citation type="submission" date="2020-04" db="EMBL/GenBank/DDBJ databases">
        <authorList>
            <person name="Hitch T.C.A."/>
            <person name="Wylensek D."/>
            <person name="Clavel T."/>
        </authorList>
    </citation>
    <scope>NUCLEOTIDE SEQUENCE [LARGE SCALE GENOMIC DNA]</scope>
    <source>
        <strain evidence="6 9">COR2-253-APC-1A</strain>
    </source>
</reference>
<evidence type="ECO:0000313" key="7">
    <source>
        <dbReference type="EMBL" id="PVY44520.1"/>
    </source>
</evidence>
<dbReference type="Proteomes" id="UP000245959">
    <property type="component" value="Unassembled WGS sequence"/>
</dbReference>
<dbReference type="InterPro" id="IPR010982">
    <property type="entry name" value="Lambda_DNA-bd_dom_sf"/>
</dbReference>
<dbReference type="EMBL" id="JABAEW010000046">
    <property type="protein sequence ID" value="NMD88442.1"/>
    <property type="molecule type" value="Genomic_DNA"/>
</dbReference>
<feature type="domain" description="HTH lacI-type" evidence="5">
    <location>
        <begin position="8"/>
        <end position="64"/>
    </location>
</feature>
<dbReference type="GO" id="GO:0003700">
    <property type="term" value="F:DNA-binding transcription factor activity"/>
    <property type="evidence" value="ECO:0007669"/>
    <property type="project" value="TreeGrafter"/>
</dbReference>
<keyword evidence="3 7" id="KW-0238">DNA-binding</keyword>
<evidence type="ECO:0000259" key="5">
    <source>
        <dbReference type="PROSITE" id="PS50932"/>
    </source>
</evidence>
<keyword evidence="1" id="KW-0678">Repressor</keyword>
<dbReference type="AlphaFoldDB" id="A0A2U1B781"/>
<dbReference type="Proteomes" id="UP000576225">
    <property type="component" value="Unassembled WGS sequence"/>
</dbReference>
<dbReference type="PANTHER" id="PTHR30146:SF148">
    <property type="entry name" value="HTH-TYPE TRANSCRIPTIONAL REPRESSOR PURR-RELATED"/>
    <property type="match status" value="1"/>
</dbReference>
<proteinExistence type="predicted"/>
<dbReference type="SUPFAM" id="SSF53822">
    <property type="entry name" value="Periplasmic binding protein-like I"/>
    <property type="match status" value="1"/>
</dbReference>
<reference evidence="7 8" key="1">
    <citation type="submission" date="2018-04" db="EMBL/GenBank/DDBJ databases">
        <title>Genomic Encyclopedia of Type Strains, Phase IV (KMG-IV): sequencing the most valuable type-strain genomes for metagenomic binning, comparative biology and taxonomic classification.</title>
        <authorList>
            <person name="Goeker M."/>
        </authorList>
    </citation>
    <scope>NUCLEOTIDE SEQUENCE [LARGE SCALE GENOMIC DNA]</scope>
    <source>
        <strain evidence="7 8">DSM 14823</strain>
    </source>
</reference>
<gene>
    <name evidence="7" type="ORF">C8D82_10637</name>
    <name evidence="6" type="ORF">HF882_17785</name>
</gene>
<dbReference type="Gene3D" id="1.10.260.40">
    <property type="entry name" value="lambda repressor-like DNA-binding domains"/>
    <property type="match status" value="1"/>
</dbReference>
<dbReference type="SUPFAM" id="SSF47413">
    <property type="entry name" value="lambda repressor-like DNA-binding domains"/>
    <property type="match status" value="1"/>
</dbReference>
<dbReference type="GO" id="GO:0000976">
    <property type="term" value="F:transcription cis-regulatory region binding"/>
    <property type="evidence" value="ECO:0007669"/>
    <property type="project" value="TreeGrafter"/>
</dbReference>
<dbReference type="GeneID" id="78294474"/>
<accession>A0A2U1B781</accession>
<dbReference type="PROSITE" id="PS50932">
    <property type="entry name" value="HTH_LACI_2"/>
    <property type="match status" value="1"/>
</dbReference>
<evidence type="ECO:0000256" key="1">
    <source>
        <dbReference type="ARBA" id="ARBA00022491"/>
    </source>
</evidence>
<comment type="caution">
    <text evidence="7">The sequence shown here is derived from an EMBL/GenBank/DDBJ whole genome shotgun (WGS) entry which is preliminary data.</text>
</comment>
<dbReference type="Gene3D" id="3.40.50.2300">
    <property type="match status" value="1"/>
</dbReference>
<evidence type="ECO:0000313" key="6">
    <source>
        <dbReference type="EMBL" id="NMD88442.1"/>
    </source>
</evidence>
<sequence>MDGETAKININTIARVAKVSTSTVSSFINGTEVFPFSPETRRRVKQAMLELNYRPHIGGILMRRSAQRRSKVGFVFGEDCSQPVLRTAAIPLVQRFLCDLENALDTRLDMSLEILRVNDEDSRSDWNTQLLELDCLINFGQLNNLMCDTLFRRNLPLIEVYSTEEVRRHGDFSGIDAEFDFLFWRNDRQIEQLFEHFHAQGRRNFLFISSCNIKALRPDFYGYDAEMKLEGFKRALVSHPDCTGRILSAKNVNDFNMFREFELTRELLRENPGALENADAVICHNDIVAQAVASVAMEAGRLPGRDLMLSGEGHFRELQYWYPKITTGCVDYAQLTDRVCELIELRRNDRISPPRKIEIPTLLLTPDRS</sequence>
<evidence type="ECO:0000256" key="4">
    <source>
        <dbReference type="ARBA" id="ARBA00023163"/>
    </source>
</evidence>
<dbReference type="InterPro" id="IPR046335">
    <property type="entry name" value="LacI/GalR-like_sensor"/>
</dbReference>
<evidence type="ECO:0000313" key="8">
    <source>
        <dbReference type="Proteomes" id="UP000245959"/>
    </source>
</evidence>
<evidence type="ECO:0000313" key="9">
    <source>
        <dbReference type="Proteomes" id="UP000576225"/>
    </source>
</evidence>
<evidence type="ECO:0000256" key="2">
    <source>
        <dbReference type="ARBA" id="ARBA00023015"/>
    </source>
</evidence>
<dbReference type="InterPro" id="IPR028082">
    <property type="entry name" value="Peripla_BP_I"/>
</dbReference>
<name>A0A2U1B781_9BACT</name>
<dbReference type="Pfam" id="PF13377">
    <property type="entry name" value="Peripla_BP_3"/>
    <property type="match status" value="1"/>
</dbReference>
<dbReference type="EMBL" id="QEKH01000006">
    <property type="protein sequence ID" value="PVY44520.1"/>
    <property type="molecule type" value="Genomic_DNA"/>
</dbReference>
<dbReference type="RefSeq" id="WP_116883155.1">
    <property type="nucleotide sequence ID" value="NZ_CABMMC010000005.1"/>
</dbReference>